<dbReference type="PANTHER" id="PTHR37828:SF1">
    <property type="entry name" value="YCII-RELATED DOMAIN-CONTAINING PROTEIN"/>
    <property type="match status" value="1"/>
</dbReference>
<dbReference type="OrthoDB" id="9814407at2"/>
<evidence type="ECO:0000259" key="2">
    <source>
        <dbReference type="Pfam" id="PF03795"/>
    </source>
</evidence>
<feature type="domain" description="YCII-related" evidence="2">
    <location>
        <begin position="9"/>
        <end position="73"/>
    </location>
</feature>
<dbReference type="STRING" id="1685378.AVO44_04235"/>
<dbReference type="EMBL" id="LQBP01000002">
    <property type="protein sequence ID" value="KUJ81086.1"/>
    <property type="molecule type" value="Genomic_DNA"/>
</dbReference>
<dbReference type="PANTHER" id="PTHR37828">
    <property type="entry name" value="GSR2449 PROTEIN"/>
    <property type="match status" value="1"/>
</dbReference>
<proteinExistence type="inferred from homology"/>
<gene>
    <name evidence="3" type="ORF">AVO44_04235</name>
</gene>
<sequence length="98" mass="10262">MYIITLNLTEKKSKAAEYMAAHNAWIAKGFDDGAFLVVGGLKPQGGGAILAVANNRAQLEERLAADPFVAEGIATPHIQEVAPGRTDARLAFLKGAAA</sequence>
<dbReference type="InterPro" id="IPR005545">
    <property type="entry name" value="YCII"/>
</dbReference>
<evidence type="ECO:0000256" key="1">
    <source>
        <dbReference type="ARBA" id="ARBA00007689"/>
    </source>
</evidence>
<dbReference type="RefSeq" id="WP_068333065.1">
    <property type="nucleotide sequence ID" value="NZ_LQBP01000002.1"/>
</dbReference>
<protein>
    <recommendedName>
        <fullName evidence="2">YCII-related domain-containing protein</fullName>
    </recommendedName>
</protein>
<comment type="caution">
    <text evidence="3">The sequence shown here is derived from an EMBL/GenBank/DDBJ whole genome shotgun (WGS) entry which is preliminary data.</text>
</comment>
<reference evidence="4" key="1">
    <citation type="submission" date="2015-12" db="EMBL/GenBank/DDBJ databases">
        <authorList>
            <person name="Zhang G."/>
            <person name="Stingl U."/>
        </authorList>
    </citation>
    <scope>NUCLEOTIDE SEQUENCE [LARGE SCALE GENOMIC DNA]</scope>
    <source>
        <strain evidence="4">ZGT108</strain>
    </source>
</reference>
<dbReference type="InterPro" id="IPR011008">
    <property type="entry name" value="Dimeric_a/b-barrel"/>
</dbReference>
<accession>A0A0X3U2G3</accession>
<dbReference type="SUPFAM" id="SSF54909">
    <property type="entry name" value="Dimeric alpha+beta barrel"/>
    <property type="match status" value="1"/>
</dbReference>
<dbReference type="Proteomes" id="UP000053690">
    <property type="component" value="Unassembled WGS sequence"/>
</dbReference>
<evidence type="ECO:0000313" key="3">
    <source>
        <dbReference type="EMBL" id="KUJ81086.1"/>
    </source>
</evidence>
<name>A0A0X3U2G3_9RHOB</name>
<keyword evidence="4" id="KW-1185">Reference proteome</keyword>
<organism evidence="3 4">
    <name type="scientific">Ruegeria profundi</name>
    <dbReference type="NCBI Taxonomy" id="1685378"/>
    <lineage>
        <taxon>Bacteria</taxon>
        <taxon>Pseudomonadati</taxon>
        <taxon>Pseudomonadota</taxon>
        <taxon>Alphaproteobacteria</taxon>
        <taxon>Rhodobacterales</taxon>
        <taxon>Roseobacteraceae</taxon>
        <taxon>Ruegeria</taxon>
    </lineage>
</organism>
<dbReference type="Pfam" id="PF03795">
    <property type="entry name" value="YCII"/>
    <property type="match status" value="1"/>
</dbReference>
<dbReference type="AlphaFoldDB" id="A0A0X3U2G3"/>
<comment type="similarity">
    <text evidence="1">Belongs to the YciI family.</text>
</comment>
<evidence type="ECO:0000313" key="4">
    <source>
        <dbReference type="Proteomes" id="UP000053690"/>
    </source>
</evidence>
<dbReference type="Gene3D" id="3.30.70.1060">
    <property type="entry name" value="Dimeric alpha+beta barrel"/>
    <property type="match status" value="1"/>
</dbReference>